<evidence type="ECO:0000256" key="3">
    <source>
        <dbReference type="ARBA" id="ARBA00022692"/>
    </source>
</evidence>
<dbReference type="InParanoid" id="D8T6N3"/>
<dbReference type="FunCoup" id="D8T6N3">
    <property type="interactions" value="1183"/>
</dbReference>
<evidence type="ECO:0000256" key="2">
    <source>
        <dbReference type="ARBA" id="ARBA00008821"/>
    </source>
</evidence>
<feature type="transmembrane region" description="Helical" evidence="6">
    <location>
        <begin position="427"/>
        <end position="445"/>
    </location>
</feature>
<dbReference type="KEGG" id="smo:SELMODRAFT_133226"/>
<feature type="transmembrane region" description="Helical" evidence="6">
    <location>
        <begin position="374"/>
        <end position="393"/>
    </location>
</feature>
<dbReference type="STRING" id="88036.D8T6N3"/>
<comment type="subcellular location">
    <subcellularLocation>
        <location evidence="1">Membrane</location>
        <topology evidence="1">Multi-pass membrane protein</topology>
    </subcellularLocation>
</comment>
<dbReference type="GO" id="GO:0022857">
    <property type="term" value="F:transmembrane transporter activity"/>
    <property type="evidence" value="ECO:0007669"/>
    <property type="project" value="InterPro"/>
</dbReference>
<feature type="transmembrane region" description="Helical" evidence="6">
    <location>
        <begin position="330"/>
        <end position="353"/>
    </location>
</feature>
<name>D8T6N3_SELML</name>
<evidence type="ECO:0000313" key="8">
    <source>
        <dbReference type="Proteomes" id="UP000001514"/>
    </source>
</evidence>
<reference evidence="7 8" key="1">
    <citation type="journal article" date="2011" name="Science">
        <title>The Selaginella genome identifies genetic changes associated with the evolution of vascular plants.</title>
        <authorList>
            <person name="Banks J.A."/>
            <person name="Nishiyama T."/>
            <person name="Hasebe M."/>
            <person name="Bowman J.L."/>
            <person name="Gribskov M."/>
            <person name="dePamphilis C."/>
            <person name="Albert V.A."/>
            <person name="Aono N."/>
            <person name="Aoyama T."/>
            <person name="Ambrose B.A."/>
            <person name="Ashton N.W."/>
            <person name="Axtell M.J."/>
            <person name="Barker E."/>
            <person name="Barker M.S."/>
            <person name="Bennetzen J.L."/>
            <person name="Bonawitz N.D."/>
            <person name="Chapple C."/>
            <person name="Cheng C."/>
            <person name="Correa L.G."/>
            <person name="Dacre M."/>
            <person name="DeBarry J."/>
            <person name="Dreyer I."/>
            <person name="Elias M."/>
            <person name="Engstrom E.M."/>
            <person name="Estelle M."/>
            <person name="Feng L."/>
            <person name="Finet C."/>
            <person name="Floyd S.K."/>
            <person name="Frommer W.B."/>
            <person name="Fujita T."/>
            <person name="Gramzow L."/>
            <person name="Gutensohn M."/>
            <person name="Harholt J."/>
            <person name="Hattori M."/>
            <person name="Heyl A."/>
            <person name="Hirai T."/>
            <person name="Hiwatashi Y."/>
            <person name="Ishikawa M."/>
            <person name="Iwata M."/>
            <person name="Karol K.G."/>
            <person name="Koehler B."/>
            <person name="Kolukisaoglu U."/>
            <person name="Kubo M."/>
            <person name="Kurata T."/>
            <person name="Lalonde S."/>
            <person name="Li K."/>
            <person name="Li Y."/>
            <person name="Litt A."/>
            <person name="Lyons E."/>
            <person name="Manning G."/>
            <person name="Maruyama T."/>
            <person name="Michael T.P."/>
            <person name="Mikami K."/>
            <person name="Miyazaki S."/>
            <person name="Morinaga S."/>
            <person name="Murata T."/>
            <person name="Mueller-Roeber B."/>
            <person name="Nelson D.R."/>
            <person name="Obara M."/>
            <person name="Oguri Y."/>
            <person name="Olmstead R.G."/>
            <person name="Onodera N."/>
            <person name="Petersen B.L."/>
            <person name="Pils B."/>
            <person name="Prigge M."/>
            <person name="Rensing S.A."/>
            <person name="Riano-Pachon D.M."/>
            <person name="Roberts A.W."/>
            <person name="Sato Y."/>
            <person name="Scheller H.V."/>
            <person name="Schulz B."/>
            <person name="Schulz C."/>
            <person name="Shakirov E.V."/>
            <person name="Shibagaki N."/>
            <person name="Shinohara N."/>
            <person name="Shippen D.E."/>
            <person name="Soerensen I."/>
            <person name="Sotooka R."/>
            <person name="Sugimoto N."/>
            <person name="Sugita M."/>
            <person name="Sumikawa N."/>
            <person name="Tanurdzic M."/>
            <person name="Theissen G."/>
            <person name="Ulvskov P."/>
            <person name="Wakazuki S."/>
            <person name="Weng J.K."/>
            <person name="Willats W.W."/>
            <person name="Wipf D."/>
            <person name="Wolf P.G."/>
            <person name="Yang L."/>
            <person name="Zimmer A.D."/>
            <person name="Zhu Q."/>
            <person name="Mitros T."/>
            <person name="Hellsten U."/>
            <person name="Loque D."/>
            <person name="Otillar R."/>
            <person name="Salamov A."/>
            <person name="Schmutz J."/>
            <person name="Shapiro H."/>
            <person name="Lindquist E."/>
            <person name="Lucas S."/>
            <person name="Rokhsar D."/>
            <person name="Grigoriev I.V."/>
        </authorList>
    </citation>
    <scope>NUCLEOTIDE SEQUENCE [LARGE SCALE GENOMIC DNA]</scope>
</reference>
<evidence type="ECO:0000256" key="4">
    <source>
        <dbReference type="ARBA" id="ARBA00022989"/>
    </source>
</evidence>
<feature type="transmembrane region" description="Helical" evidence="6">
    <location>
        <begin position="100"/>
        <end position="119"/>
    </location>
</feature>
<accession>D8T6N3</accession>
<evidence type="ECO:0000256" key="1">
    <source>
        <dbReference type="ARBA" id="ARBA00004141"/>
    </source>
</evidence>
<dbReference type="GO" id="GO:0016020">
    <property type="term" value="C:membrane"/>
    <property type="evidence" value="ECO:0007669"/>
    <property type="project" value="UniProtKB-SubCell"/>
</dbReference>
<dbReference type="EMBL" id="GL377682">
    <property type="protein sequence ID" value="EFJ07668.1"/>
    <property type="molecule type" value="Genomic_DNA"/>
</dbReference>
<feature type="transmembrane region" description="Helical" evidence="6">
    <location>
        <begin position="167"/>
        <end position="185"/>
    </location>
</feature>
<dbReference type="Proteomes" id="UP000001514">
    <property type="component" value="Unassembled WGS sequence"/>
</dbReference>
<evidence type="ECO:0000256" key="6">
    <source>
        <dbReference type="SAM" id="Phobius"/>
    </source>
</evidence>
<dbReference type="eggNOG" id="KOG1292">
    <property type="taxonomic scope" value="Eukaryota"/>
</dbReference>
<keyword evidence="4 6" id="KW-1133">Transmembrane helix</keyword>
<keyword evidence="8" id="KW-1185">Reference proteome</keyword>
<feature type="transmembrane region" description="Helical" evidence="6">
    <location>
        <begin position="140"/>
        <end position="161"/>
    </location>
</feature>
<dbReference type="Pfam" id="PF00860">
    <property type="entry name" value="Xan_ur_permease"/>
    <property type="match status" value="1"/>
</dbReference>
<feature type="transmembrane region" description="Helical" evidence="6">
    <location>
        <begin position="291"/>
        <end position="310"/>
    </location>
</feature>
<dbReference type="HOGENOM" id="CLU_017959_5_3_1"/>
<dbReference type="Gramene" id="EFJ07668">
    <property type="protein sequence ID" value="EFJ07668"/>
    <property type="gene ID" value="SELMODRAFT_133226"/>
</dbReference>
<dbReference type="PANTHER" id="PTHR11119">
    <property type="entry name" value="XANTHINE-URACIL / VITAMIN C PERMEASE FAMILY MEMBER"/>
    <property type="match status" value="1"/>
</dbReference>
<evidence type="ECO:0000256" key="5">
    <source>
        <dbReference type="ARBA" id="ARBA00023136"/>
    </source>
</evidence>
<gene>
    <name evidence="7" type="ORF">SELMODRAFT_133226</name>
</gene>
<comment type="similarity">
    <text evidence="2">Belongs to the nucleobase:cation symporter-2 (NCS2) (TC 2.A.40) family.</text>
</comment>
<keyword evidence="3 6" id="KW-0812">Transmembrane</keyword>
<proteinExistence type="inferred from homology"/>
<dbReference type="NCBIfam" id="NF037981">
    <property type="entry name" value="NCS2_1"/>
    <property type="match status" value="1"/>
</dbReference>
<feature type="transmembrane region" description="Helical" evidence="6">
    <location>
        <begin position="226"/>
        <end position="248"/>
    </location>
</feature>
<organism evidence="8">
    <name type="scientific">Selaginella moellendorffii</name>
    <name type="common">Spikemoss</name>
    <dbReference type="NCBI Taxonomy" id="88036"/>
    <lineage>
        <taxon>Eukaryota</taxon>
        <taxon>Viridiplantae</taxon>
        <taxon>Streptophyta</taxon>
        <taxon>Embryophyta</taxon>
        <taxon>Tracheophyta</taxon>
        <taxon>Lycopodiopsida</taxon>
        <taxon>Selaginellales</taxon>
        <taxon>Selaginellaceae</taxon>
        <taxon>Selaginella</taxon>
    </lineage>
</organism>
<evidence type="ECO:0000313" key="7">
    <source>
        <dbReference type="EMBL" id="EFJ07668.1"/>
    </source>
</evidence>
<dbReference type="InterPro" id="IPR006043">
    <property type="entry name" value="NCS2"/>
</dbReference>
<dbReference type="AlphaFoldDB" id="D8T6N3"/>
<sequence length="534" mass="58112">MATTVLSVSVPAKNDFQHPVEDQQPELEYCVNDSPPWVETSFLAFQHYLTMLGTTVVIPSIMVDAIGGDDRHRTLVIQALLFVSGLTTLGQTFFGTRLPAVIGGSYAFMIPTLTIINSPKLLSIYDSEERFLQTIRAIQGALICASSIQIALGFSGVWGVFSRFMCPMTIAPVIMMTGLGIYEYGFPGVGKCVQIGLPQLALILMLSQYLKSVKLRPQGIPVFERFPIIFSMALIWAYAQVLTLSGAYRHSSPLGQMHCRTDRANLISSAPWVRVPYPLQWGTPTFSASHVFGMMAAVLVSLVESTGTFYGLSRLSGATPPPSHVLSRGIGWQGIGIMLCGMFGTATGCTALVENAGLIGLTRVGSRRIVQLSAILMIFFSVFGKFGAILASIPVPLFAAVYCILAGVLASTGFTFLQFANLSSRRNLFILGFSLFLGLSVPQYFREFADSAGHGPVHSGANWFDDALNVTFSSNAAVTLMVAVLLDNTLDIGAPNAKNRGLNWWSKFYNFGDDVRSEEFYKLPLNLNDYFPQA</sequence>
<feature type="transmembrane region" description="Helical" evidence="6">
    <location>
        <begin position="399"/>
        <end position="420"/>
    </location>
</feature>
<dbReference type="OMA" id="FMEHIGD"/>
<keyword evidence="5 6" id="KW-0472">Membrane</keyword>
<protein>
    <submittedName>
        <fullName evidence="7">Uncharacterized protein</fullName>
    </submittedName>
</protein>